<dbReference type="GO" id="GO:0016491">
    <property type="term" value="F:oxidoreductase activity"/>
    <property type="evidence" value="ECO:0007669"/>
    <property type="project" value="UniProtKB-KW"/>
</dbReference>
<dbReference type="PRINTS" id="PR00080">
    <property type="entry name" value="SDRFAMILY"/>
</dbReference>
<gene>
    <name evidence="6" type="ORF">FPZ12_009600</name>
</gene>
<dbReference type="SUPFAM" id="SSF51735">
    <property type="entry name" value="NAD(P)-binding Rossmann-fold domains"/>
    <property type="match status" value="1"/>
</dbReference>
<dbReference type="Proteomes" id="UP000319769">
    <property type="component" value="Unassembled WGS sequence"/>
</dbReference>
<organism evidence="6 7">
    <name type="scientific">Amycolatopsis acidicola</name>
    <dbReference type="NCBI Taxonomy" id="2596893"/>
    <lineage>
        <taxon>Bacteria</taxon>
        <taxon>Bacillati</taxon>
        <taxon>Actinomycetota</taxon>
        <taxon>Actinomycetes</taxon>
        <taxon>Pseudonocardiales</taxon>
        <taxon>Pseudonocardiaceae</taxon>
        <taxon>Amycolatopsis</taxon>
    </lineage>
</organism>
<dbReference type="InterPro" id="IPR052178">
    <property type="entry name" value="Sec_Metab_Biosynth_SDR"/>
</dbReference>
<keyword evidence="7" id="KW-1185">Reference proteome</keyword>
<name>A0A5N0VCF1_9PSEU</name>
<comment type="caution">
    <text evidence="6">The sequence shown here is derived from an EMBL/GenBank/DDBJ whole genome shotgun (WGS) entry which is preliminary data.</text>
</comment>
<dbReference type="InterPro" id="IPR036291">
    <property type="entry name" value="NAD(P)-bd_dom_sf"/>
</dbReference>
<dbReference type="EMBL" id="VMNW02000010">
    <property type="protein sequence ID" value="KAA9163248.1"/>
    <property type="molecule type" value="Genomic_DNA"/>
</dbReference>
<evidence type="ECO:0000256" key="2">
    <source>
        <dbReference type="ARBA" id="ARBA00022857"/>
    </source>
</evidence>
<accession>A0A5N0VCF1</accession>
<dbReference type="SMART" id="SM00822">
    <property type="entry name" value="PKS_KR"/>
    <property type="match status" value="1"/>
</dbReference>
<feature type="region of interest" description="Disordered" evidence="4">
    <location>
        <begin position="1"/>
        <end position="41"/>
    </location>
</feature>
<comment type="similarity">
    <text evidence="1">Belongs to the short-chain dehydrogenases/reductases (SDR) family.</text>
</comment>
<evidence type="ECO:0000313" key="7">
    <source>
        <dbReference type="Proteomes" id="UP000319769"/>
    </source>
</evidence>
<dbReference type="PANTHER" id="PTHR43618">
    <property type="entry name" value="7-ALPHA-HYDROXYSTEROID DEHYDROGENASE"/>
    <property type="match status" value="1"/>
</dbReference>
<dbReference type="InterPro" id="IPR020904">
    <property type="entry name" value="Sc_DH/Rdtase_CS"/>
</dbReference>
<evidence type="ECO:0000256" key="1">
    <source>
        <dbReference type="ARBA" id="ARBA00006484"/>
    </source>
</evidence>
<dbReference type="InterPro" id="IPR057326">
    <property type="entry name" value="KR_dom"/>
</dbReference>
<evidence type="ECO:0000259" key="5">
    <source>
        <dbReference type="SMART" id="SM00822"/>
    </source>
</evidence>
<dbReference type="PROSITE" id="PS00061">
    <property type="entry name" value="ADH_SHORT"/>
    <property type="match status" value="1"/>
</dbReference>
<protein>
    <submittedName>
        <fullName evidence="6">SDR family oxidoreductase</fullName>
    </submittedName>
</protein>
<dbReference type="OrthoDB" id="286404at2"/>
<dbReference type="Pfam" id="PF13561">
    <property type="entry name" value="adh_short_C2"/>
    <property type="match status" value="1"/>
</dbReference>
<dbReference type="PRINTS" id="PR00081">
    <property type="entry name" value="GDHRDH"/>
</dbReference>
<keyword evidence="3" id="KW-0560">Oxidoreductase</keyword>
<dbReference type="AlphaFoldDB" id="A0A5N0VCF1"/>
<proteinExistence type="inferred from homology"/>
<feature type="domain" description="Ketoreductase" evidence="5">
    <location>
        <begin position="56"/>
        <end position="239"/>
    </location>
</feature>
<evidence type="ECO:0000256" key="3">
    <source>
        <dbReference type="ARBA" id="ARBA00023002"/>
    </source>
</evidence>
<dbReference type="PANTHER" id="PTHR43618:SF8">
    <property type="entry name" value="7ALPHA-HYDROXYSTEROID DEHYDROGENASE"/>
    <property type="match status" value="1"/>
</dbReference>
<dbReference type="FunFam" id="3.40.50.720:FF:000084">
    <property type="entry name" value="Short-chain dehydrogenase reductase"/>
    <property type="match status" value="1"/>
</dbReference>
<dbReference type="InterPro" id="IPR002347">
    <property type="entry name" value="SDR_fam"/>
</dbReference>
<keyword evidence="2" id="KW-0521">NADP</keyword>
<evidence type="ECO:0000256" key="4">
    <source>
        <dbReference type="SAM" id="MobiDB-lite"/>
    </source>
</evidence>
<sequence>MPSWVSARRSSKCPTTPAGLPERWRRSNASRRAAGRENPEERTRTVLEELFGVAGKVVLVTGGSRGIGLAIAEGFVKCGARVYLCSRNAEACALAEKELSQYGECRAIPADLGTAEGRRALTAELTAREDRLDVLINNAGAIWAETLDDYPESGWDKVFDLNVKGSFFLVQALVPLLREAATPDAPARVINIGSIDGFHIPHHETYAYSSSKAAVHQLSRHLAAQLARESITVNVIAPGMFPSKMLKGTVEKHGEAAVLAPVPLKRFVSPSDMAGAAIYLASHAGSYVTGAVLPVDGGTATTL</sequence>
<dbReference type="Gene3D" id="3.40.50.720">
    <property type="entry name" value="NAD(P)-binding Rossmann-like Domain"/>
    <property type="match status" value="1"/>
</dbReference>
<evidence type="ECO:0000313" key="6">
    <source>
        <dbReference type="EMBL" id="KAA9163248.1"/>
    </source>
</evidence>
<reference evidence="6" key="1">
    <citation type="submission" date="2019-09" db="EMBL/GenBank/DDBJ databases">
        <authorList>
            <person name="Teo W.F.A."/>
            <person name="Duangmal K."/>
        </authorList>
    </citation>
    <scope>NUCLEOTIDE SEQUENCE [LARGE SCALE GENOMIC DNA]</scope>
    <source>
        <strain evidence="6">K81G1</strain>
    </source>
</reference>